<dbReference type="InterPro" id="IPR011009">
    <property type="entry name" value="Kinase-like_dom_sf"/>
</dbReference>
<dbReference type="eggNOG" id="COG0539">
    <property type="taxonomic scope" value="Bacteria"/>
</dbReference>
<dbReference type="SMART" id="SM00220">
    <property type="entry name" value="S_TKc"/>
    <property type="match status" value="1"/>
</dbReference>
<dbReference type="GO" id="GO:0003676">
    <property type="term" value="F:nucleic acid binding"/>
    <property type="evidence" value="ECO:0007669"/>
    <property type="project" value="InterPro"/>
</dbReference>
<dbReference type="Proteomes" id="UP000010367">
    <property type="component" value="Chromosome"/>
</dbReference>
<evidence type="ECO:0000313" key="9">
    <source>
        <dbReference type="Proteomes" id="UP000010367"/>
    </source>
</evidence>
<dbReference type="SUPFAM" id="SSF56112">
    <property type="entry name" value="Protein kinase-like (PK-like)"/>
    <property type="match status" value="1"/>
</dbReference>
<dbReference type="HOGENOM" id="CLU_522569_0_0_3"/>
<dbReference type="CDD" id="cd14014">
    <property type="entry name" value="STKc_PknB_like"/>
    <property type="match status" value="1"/>
</dbReference>
<sequence>MWGFLRGQKVDNYRLEEILGVGGEGCVFRANKIIRDQILTKKYAVKLRYTDTENFDRGFQELDAATRLSHPNILQALDVGEWTINNDQFLYLVMDLANGTLHDRLSPNSPLSKTEVLEIVKSLASALKYMHGQVPPIVHRDLKPGNVMRMGEEWKIGDFGIAKETNSQGVRLTRAMGTREYAPPESYDGIISLPWDLWSLGVMIIEMITGNLPFNTQTEQVLQTEITKADGIKLAQNLPAPFDEIVRGCLIKDPQQRWTATQVLKVLSQYNEPIPDPALIPVTKPAPIPVTKPAPIPVTKSAPVQTPVPVQTPAAVLAAVPPQKLFKPWKILQEKYDKNEIIEVQIISVNKGGILVKVLNTPGFIPISGFIPKSHLVQPHPKYHDLVGQSLDVLILEIEKVNNKLTFSETMLKSSSLQVGQLVEGKITRIENHGVFLEFNGLKGFLYIGEISSDYVNSIDNIFKIDQPLKAVIIRLNTSGTKIELSTKILEKSQGEMLVNMSEVMKQAEARLAEARQRISP</sequence>
<evidence type="ECO:0000256" key="2">
    <source>
        <dbReference type="ARBA" id="ARBA00022679"/>
    </source>
</evidence>
<evidence type="ECO:0000256" key="4">
    <source>
        <dbReference type="ARBA" id="ARBA00022777"/>
    </source>
</evidence>
<dbReference type="Gene3D" id="1.10.510.10">
    <property type="entry name" value="Transferase(Phosphotransferase) domain 1"/>
    <property type="match status" value="1"/>
</dbReference>
<dbReference type="InterPro" id="IPR000719">
    <property type="entry name" value="Prot_kinase_dom"/>
</dbReference>
<accession>K9TD89</accession>
<keyword evidence="8" id="KW-0687">Ribonucleoprotein</keyword>
<dbReference type="OrthoDB" id="9788659at2"/>
<keyword evidence="2" id="KW-0808">Transferase</keyword>
<evidence type="ECO:0000259" key="7">
    <source>
        <dbReference type="PROSITE" id="PS50126"/>
    </source>
</evidence>
<evidence type="ECO:0000313" key="8">
    <source>
        <dbReference type="EMBL" id="AFY80101.1"/>
    </source>
</evidence>
<dbReference type="GO" id="GO:0005524">
    <property type="term" value="F:ATP binding"/>
    <property type="evidence" value="ECO:0007669"/>
    <property type="project" value="UniProtKB-KW"/>
</dbReference>
<feature type="domain" description="Protein kinase" evidence="6">
    <location>
        <begin position="13"/>
        <end position="279"/>
    </location>
</feature>
<dbReference type="InParanoid" id="K9TD89"/>
<keyword evidence="8" id="KW-0689">Ribosomal protein</keyword>
<keyword evidence="4" id="KW-0418">Kinase</keyword>
<dbReference type="SMART" id="SM00316">
    <property type="entry name" value="S1"/>
    <property type="match status" value="2"/>
</dbReference>
<dbReference type="EMBL" id="CP003607">
    <property type="protein sequence ID" value="AFY80101.1"/>
    <property type="molecule type" value="Genomic_DNA"/>
</dbReference>
<keyword evidence="9" id="KW-1185">Reference proteome</keyword>
<evidence type="ECO:0000259" key="6">
    <source>
        <dbReference type="PROSITE" id="PS50011"/>
    </source>
</evidence>
<proteinExistence type="predicted"/>
<dbReference type="KEGG" id="oac:Oscil6304_0350"/>
<dbReference type="PROSITE" id="PS50126">
    <property type="entry name" value="S1"/>
    <property type="match status" value="2"/>
</dbReference>
<feature type="domain" description="S1 motif" evidence="7">
    <location>
        <begin position="420"/>
        <end position="488"/>
    </location>
</feature>
<name>K9TD89_9CYAN</name>
<evidence type="ECO:0000256" key="1">
    <source>
        <dbReference type="ARBA" id="ARBA00012513"/>
    </source>
</evidence>
<evidence type="ECO:0000256" key="3">
    <source>
        <dbReference type="ARBA" id="ARBA00022741"/>
    </source>
</evidence>
<feature type="domain" description="S1 motif" evidence="7">
    <location>
        <begin position="339"/>
        <end position="410"/>
    </location>
</feature>
<dbReference type="Gene3D" id="2.40.50.140">
    <property type="entry name" value="Nucleic acid-binding proteins"/>
    <property type="match status" value="2"/>
</dbReference>
<dbReference type="GO" id="GO:0004674">
    <property type="term" value="F:protein serine/threonine kinase activity"/>
    <property type="evidence" value="ECO:0007669"/>
    <property type="project" value="UniProtKB-EC"/>
</dbReference>
<dbReference type="PROSITE" id="PS50011">
    <property type="entry name" value="PROTEIN_KINASE_DOM"/>
    <property type="match status" value="1"/>
</dbReference>
<dbReference type="InterPro" id="IPR012340">
    <property type="entry name" value="NA-bd_OB-fold"/>
</dbReference>
<gene>
    <name evidence="8" type="ORF">Oscil6304_0350</name>
</gene>
<protein>
    <recommendedName>
        <fullName evidence="1">non-specific serine/threonine protein kinase</fullName>
        <ecNumber evidence="1">2.7.11.1</ecNumber>
    </recommendedName>
</protein>
<dbReference type="eggNOG" id="COG0515">
    <property type="taxonomic scope" value="Bacteria"/>
</dbReference>
<keyword evidence="5" id="KW-0067">ATP-binding</keyword>
<reference evidence="8 9" key="1">
    <citation type="submission" date="2012-06" db="EMBL/GenBank/DDBJ databases">
        <title>Finished chromosome of genome of Oscillatoria acuminata PCC 6304.</title>
        <authorList>
            <consortium name="US DOE Joint Genome Institute"/>
            <person name="Gugger M."/>
            <person name="Coursin T."/>
            <person name="Rippka R."/>
            <person name="Tandeau De Marsac N."/>
            <person name="Huntemann M."/>
            <person name="Wei C.-L."/>
            <person name="Han J."/>
            <person name="Detter J.C."/>
            <person name="Han C."/>
            <person name="Tapia R."/>
            <person name="Davenport K."/>
            <person name="Daligault H."/>
            <person name="Erkkila T."/>
            <person name="Gu W."/>
            <person name="Munk A.C.C."/>
            <person name="Teshima H."/>
            <person name="Xu Y."/>
            <person name="Chain P."/>
            <person name="Chen A."/>
            <person name="Krypides N."/>
            <person name="Mavromatis K."/>
            <person name="Markowitz V."/>
            <person name="Szeto E."/>
            <person name="Ivanova N."/>
            <person name="Mikhailova N."/>
            <person name="Ovchinnikova G."/>
            <person name="Pagani I."/>
            <person name="Pati A."/>
            <person name="Goodwin L."/>
            <person name="Peters L."/>
            <person name="Pitluck S."/>
            <person name="Woyke T."/>
            <person name="Kerfeld C."/>
        </authorList>
    </citation>
    <scope>NUCLEOTIDE SEQUENCE [LARGE SCALE GENOMIC DNA]</scope>
    <source>
        <strain evidence="8 9">PCC 6304</strain>
    </source>
</reference>
<dbReference type="Pfam" id="PF00069">
    <property type="entry name" value="Pkinase"/>
    <property type="match status" value="1"/>
</dbReference>
<dbReference type="SUPFAM" id="SSF50249">
    <property type="entry name" value="Nucleic acid-binding proteins"/>
    <property type="match status" value="2"/>
</dbReference>
<dbReference type="GO" id="GO:0005840">
    <property type="term" value="C:ribosome"/>
    <property type="evidence" value="ECO:0007669"/>
    <property type="project" value="UniProtKB-KW"/>
</dbReference>
<dbReference type="Pfam" id="PF00575">
    <property type="entry name" value="S1"/>
    <property type="match status" value="2"/>
</dbReference>
<dbReference type="STRING" id="56110.Oscil6304_0350"/>
<keyword evidence="3" id="KW-0547">Nucleotide-binding</keyword>
<dbReference type="PANTHER" id="PTHR43671:SF13">
    <property type="entry name" value="SERINE_THREONINE-PROTEIN KINASE NEK2"/>
    <property type="match status" value="1"/>
</dbReference>
<dbReference type="RefSeq" id="WP_015146751.1">
    <property type="nucleotide sequence ID" value="NC_019693.1"/>
</dbReference>
<dbReference type="AlphaFoldDB" id="K9TD89"/>
<organism evidence="8 9">
    <name type="scientific">Oscillatoria acuminata PCC 6304</name>
    <dbReference type="NCBI Taxonomy" id="56110"/>
    <lineage>
        <taxon>Bacteria</taxon>
        <taxon>Bacillati</taxon>
        <taxon>Cyanobacteriota</taxon>
        <taxon>Cyanophyceae</taxon>
        <taxon>Oscillatoriophycideae</taxon>
        <taxon>Oscillatoriales</taxon>
        <taxon>Oscillatoriaceae</taxon>
        <taxon>Oscillatoria</taxon>
    </lineage>
</organism>
<dbReference type="PANTHER" id="PTHR43671">
    <property type="entry name" value="SERINE/THREONINE-PROTEIN KINASE NEK"/>
    <property type="match status" value="1"/>
</dbReference>
<evidence type="ECO:0000256" key="5">
    <source>
        <dbReference type="ARBA" id="ARBA00022840"/>
    </source>
</evidence>
<dbReference type="InterPro" id="IPR003029">
    <property type="entry name" value="S1_domain"/>
</dbReference>
<dbReference type="InterPro" id="IPR050660">
    <property type="entry name" value="NEK_Ser/Thr_kinase"/>
</dbReference>
<dbReference type="EC" id="2.7.11.1" evidence="1"/>